<dbReference type="Proteomes" id="UP000027821">
    <property type="component" value="Unassembled WGS sequence"/>
</dbReference>
<organism evidence="1 2">
    <name type="scientific">Anditalea andensis</name>
    <dbReference type="NCBI Taxonomy" id="1048983"/>
    <lineage>
        <taxon>Bacteria</taxon>
        <taxon>Pseudomonadati</taxon>
        <taxon>Bacteroidota</taxon>
        <taxon>Cytophagia</taxon>
        <taxon>Cytophagales</taxon>
        <taxon>Cytophagaceae</taxon>
        <taxon>Anditalea</taxon>
    </lineage>
</organism>
<dbReference type="OrthoDB" id="840121at2"/>
<sequence length="62" mass="7075">MNLNNLKPAWKQFLLFNSMQPLDQNEILSIIEKADRHTKNSTPSLMLNTIMLIVLLSCFQGG</sequence>
<name>A0A074L233_9BACT</name>
<accession>A0A074L233</accession>
<protein>
    <submittedName>
        <fullName evidence="1">Uncharacterized protein</fullName>
    </submittedName>
</protein>
<evidence type="ECO:0000313" key="1">
    <source>
        <dbReference type="EMBL" id="KEO75214.1"/>
    </source>
</evidence>
<dbReference type="EMBL" id="JMIH01000014">
    <property type="protein sequence ID" value="KEO75214.1"/>
    <property type="molecule type" value="Genomic_DNA"/>
</dbReference>
<reference evidence="1 2" key="1">
    <citation type="submission" date="2014-04" db="EMBL/GenBank/DDBJ databases">
        <title>Characterization and application of a salt tolerant electro-active bacterium.</title>
        <authorList>
            <person name="Yang L."/>
            <person name="Wei S."/>
            <person name="Tay Q.X.M."/>
        </authorList>
    </citation>
    <scope>NUCLEOTIDE SEQUENCE [LARGE SCALE GENOMIC DNA]</scope>
    <source>
        <strain evidence="1 2">LY1</strain>
    </source>
</reference>
<evidence type="ECO:0000313" key="2">
    <source>
        <dbReference type="Proteomes" id="UP000027821"/>
    </source>
</evidence>
<keyword evidence="2" id="KW-1185">Reference proteome</keyword>
<dbReference type="AlphaFoldDB" id="A0A074L233"/>
<comment type="caution">
    <text evidence="1">The sequence shown here is derived from an EMBL/GenBank/DDBJ whole genome shotgun (WGS) entry which is preliminary data.</text>
</comment>
<dbReference type="STRING" id="1048983.EL17_06015"/>
<proteinExistence type="predicted"/>
<gene>
    <name evidence="1" type="ORF">EL17_06015</name>
</gene>